<sequence>MNPCLRWTVSFTLAFTLPTAASLNTYFSLSSCTTTSRALVTLMNAFGLPLVASRDVACQLAPPKGVNLVVFTESPSQVTTALALLLSPEGLTTFMDTSAIPCPSILTVAVSNGVSFTLAFTLPTAAALNTYFSLSSCDTTNRALVALMNSFGLSLNVGRDLTCQLAPPRSVNVLVFTEGPSQVTTALARLLDTAGLTAFMDTSAIPCSSTLAAVVSTGAAAVAELGKEGKAGVA</sequence>
<accession>A0A699ZKK1</accession>
<dbReference type="PROSITE" id="PS51257">
    <property type="entry name" value="PROKAR_LIPOPROTEIN"/>
    <property type="match status" value="1"/>
</dbReference>
<evidence type="ECO:0000313" key="3">
    <source>
        <dbReference type="Proteomes" id="UP000485058"/>
    </source>
</evidence>
<dbReference type="EMBL" id="BLLF01000977">
    <property type="protein sequence ID" value="GFH16302.1"/>
    <property type="molecule type" value="Genomic_DNA"/>
</dbReference>
<protein>
    <submittedName>
        <fullName evidence="2">Uncharacterized protein</fullName>
    </submittedName>
</protein>
<reference evidence="2 3" key="1">
    <citation type="submission" date="2020-02" db="EMBL/GenBank/DDBJ databases">
        <title>Draft genome sequence of Haematococcus lacustris strain NIES-144.</title>
        <authorList>
            <person name="Morimoto D."/>
            <person name="Nakagawa S."/>
            <person name="Yoshida T."/>
            <person name="Sawayama S."/>
        </authorList>
    </citation>
    <scope>NUCLEOTIDE SEQUENCE [LARGE SCALE GENOMIC DNA]</scope>
    <source>
        <strain evidence="2 3">NIES-144</strain>
    </source>
</reference>
<gene>
    <name evidence="2" type="ORF">HaLaN_12693</name>
</gene>
<evidence type="ECO:0000256" key="1">
    <source>
        <dbReference type="SAM" id="SignalP"/>
    </source>
</evidence>
<dbReference type="AlphaFoldDB" id="A0A699ZKK1"/>
<keyword evidence="1" id="KW-0732">Signal</keyword>
<keyword evidence="3" id="KW-1185">Reference proteome</keyword>
<dbReference type="Proteomes" id="UP000485058">
    <property type="component" value="Unassembled WGS sequence"/>
</dbReference>
<name>A0A699ZKK1_HAELA</name>
<comment type="caution">
    <text evidence="2">The sequence shown here is derived from an EMBL/GenBank/DDBJ whole genome shotgun (WGS) entry which is preliminary data.</text>
</comment>
<feature type="signal peptide" evidence="1">
    <location>
        <begin position="1"/>
        <end position="22"/>
    </location>
</feature>
<feature type="chain" id="PRO_5025450487" evidence="1">
    <location>
        <begin position="23"/>
        <end position="234"/>
    </location>
</feature>
<evidence type="ECO:0000313" key="2">
    <source>
        <dbReference type="EMBL" id="GFH16302.1"/>
    </source>
</evidence>
<proteinExistence type="predicted"/>
<organism evidence="2 3">
    <name type="scientific">Haematococcus lacustris</name>
    <name type="common">Green alga</name>
    <name type="synonym">Haematococcus pluvialis</name>
    <dbReference type="NCBI Taxonomy" id="44745"/>
    <lineage>
        <taxon>Eukaryota</taxon>
        <taxon>Viridiplantae</taxon>
        <taxon>Chlorophyta</taxon>
        <taxon>core chlorophytes</taxon>
        <taxon>Chlorophyceae</taxon>
        <taxon>CS clade</taxon>
        <taxon>Chlamydomonadales</taxon>
        <taxon>Haematococcaceae</taxon>
        <taxon>Haematococcus</taxon>
    </lineage>
</organism>